<gene>
    <name evidence="6" type="ORF">EYC98_05280</name>
</gene>
<dbReference type="PANTHER" id="PTHR10543:SF89">
    <property type="entry name" value="CAROTENOID 9,10(9',10')-CLEAVAGE DIOXYGENASE 1"/>
    <property type="match status" value="1"/>
</dbReference>
<dbReference type="Proteomes" id="UP001143362">
    <property type="component" value="Unassembled WGS sequence"/>
</dbReference>
<evidence type="ECO:0000313" key="7">
    <source>
        <dbReference type="Proteomes" id="UP001143362"/>
    </source>
</evidence>
<evidence type="ECO:0000256" key="2">
    <source>
        <dbReference type="ARBA" id="ARBA00006787"/>
    </source>
</evidence>
<name>A0ABT3TDL1_9GAMM</name>
<comment type="similarity">
    <text evidence="2">Belongs to the carotenoid oxygenase family.</text>
</comment>
<keyword evidence="3" id="KW-0479">Metal-binding</keyword>
<dbReference type="EMBL" id="SHNN01000001">
    <property type="protein sequence ID" value="MCX2980280.1"/>
    <property type="molecule type" value="Genomic_DNA"/>
</dbReference>
<comment type="cofactor">
    <cofactor evidence="1">
        <name>Fe(2+)</name>
        <dbReference type="ChEBI" id="CHEBI:29033"/>
    </cofactor>
</comment>
<reference evidence="6" key="1">
    <citation type="submission" date="2019-02" db="EMBL/GenBank/DDBJ databases">
        <authorList>
            <person name="Li S.-H."/>
        </authorList>
    </citation>
    <scope>NUCLEOTIDE SEQUENCE</scope>
    <source>
        <strain evidence="6">IMCC14734</strain>
    </source>
</reference>
<keyword evidence="4" id="KW-0560">Oxidoreductase</keyword>
<accession>A0ABT3TDL1</accession>
<sequence>MTEAMPENRFLEGCFAPIDQEYTHEVLPITGEVPRDLNGSFYRNGPNVKFAPRGDYHLFAGDGMTHAFHIEDGKVGYRNRWIETAKFKLENEVGRGVINPMNPFDCEKGYEEFVFNDKDGLANTACVWHAGKMLILEEGHQPFQVDPVTLESIGTYDYNGKLTTAMTAHPKVDPRTGELIFFAYMSTGPFESDFTVHKVDRNGVLTSSECIKTPYSAMIHDFVVTENYIVVAVFPLTGSLDRAMVGEAPFAWEPERGASIAVIPRVGGNAANTRWVECDPFFVFHYMNGFDKDGVITVDGCQFEYAPLFPNAKGEMMPDVAPYLSRWSIDMNQANPRVVSNQIDPIPSEFPQCDPRFAMQEYKVGFLTAPDGDGDGMYNQLGRFNLADNSSERYTFGPRDTTFTSEAIFVPKSDDAPEGQGYVLSVVTDLPSDTSALYIMDAENLAGGPLAVAQLSNRIPVGFHGGWRPAGS</sequence>
<evidence type="ECO:0000256" key="1">
    <source>
        <dbReference type="ARBA" id="ARBA00001954"/>
    </source>
</evidence>
<protein>
    <submittedName>
        <fullName evidence="6">Carotenoid oxygenase family protein</fullName>
    </submittedName>
</protein>
<evidence type="ECO:0000313" key="6">
    <source>
        <dbReference type="EMBL" id="MCX2980280.1"/>
    </source>
</evidence>
<dbReference type="RefSeq" id="WP_279244257.1">
    <property type="nucleotide sequence ID" value="NZ_SHNN01000001.1"/>
</dbReference>
<evidence type="ECO:0000256" key="4">
    <source>
        <dbReference type="ARBA" id="ARBA00023002"/>
    </source>
</evidence>
<organism evidence="6 7">
    <name type="scientific">Candidatus Litorirhabdus singularis</name>
    <dbReference type="NCBI Taxonomy" id="2518993"/>
    <lineage>
        <taxon>Bacteria</taxon>
        <taxon>Pseudomonadati</taxon>
        <taxon>Pseudomonadota</taxon>
        <taxon>Gammaproteobacteria</taxon>
        <taxon>Cellvibrionales</taxon>
        <taxon>Halieaceae</taxon>
        <taxon>Candidatus Litorirhabdus</taxon>
    </lineage>
</organism>
<proteinExistence type="inferred from homology"/>
<keyword evidence="7" id="KW-1185">Reference proteome</keyword>
<evidence type="ECO:0000256" key="5">
    <source>
        <dbReference type="ARBA" id="ARBA00023004"/>
    </source>
</evidence>
<dbReference type="InterPro" id="IPR004294">
    <property type="entry name" value="Carotenoid_Oase"/>
</dbReference>
<dbReference type="PANTHER" id="PTHR10543">
    <property type="entry name" value="BETA-CAROTENE DIOXYGENASE"/>
    <property type="match status" value="1"/>
</dbReference>
<comment type="caution">
    <text evidence="6">The sequence shown here is derived from an EMBL/GenBank/DDBJ whole genome shotgun (WGS) entry which is preliminary data.</text>
</comment>
<keyword evidence="5" id="KW-0408">Iron</keyword>
<evidence type="ECO:0000256" key="3">
    <source>
        <dbReference type="ARBA" id="ARBA00022723"/>
    </source>
</evidence>
<dbReference type="Pfam" id="PF03055">
    <property type="entry name" value="RPE65"/>
    <property type="match status" value="1"/>
</dbReference>